<reference evidence="1" key="1">
    <citation type="submission" date="2023-10" db="EMBL/GenBank/DDBJ databases">
        <authorList>
            <person name="Rodriguez Cubillos JULIANA M."/>
            <person name="De Vega J."/>
        </authorList>
    </citation>
    <scope>NUCLEOTIDE SEQUENCE</scope>
</reference>
<dbReference type="EMBL" id="CASHSV030000311">
    <property type="protein sequence ID" value="CAJ2657521.1"/>
    <property type="molecule type" value="Genomic_DNA"/>
</dbReference>
<protein>
    <submittedName>
        <fullName evidence="1">Uncharacterized protein</fullName>
    </submittedName>
</protein>
<proteinExistence type="predicted"/>
<accession>A0ACB0KJW6</accession>
<evidence type="ECO:0000313" key="2">
    <source>
        <dbReference type="Proteomes" id="UP001177021"/>
    </source>
</evidence>
<sequence length="113" mass="12597">MALKQFSLIFMLFSLGVDATVFTLQNKCRNTMWPGILTATGKPQLIDGGIKLKPGQAINITAPKEWSGRFWGRRGCAHLIPLATENASQEIVEANLNVPELEANRQLHWQSLH</sequence>
<dbReference type="Proteomes" id="UP001177021">
    <property type="component" value="Unassembled WGS sequence"/>
</dbReference>
<evidence type="ECO:0000313" key="1">
    <source>
        <dbReference type="EMBL" id="CAJ2657521.1"/>
    </source>
</evidence>
<keyword evidence="2" id="KW-1185">Reference proteome</keyword>
<name>A0ACB0KJW6_TRIPR</name>
<comment type="caution">
    <text evidence="1">The sequence shown here is derived from an EMBL/GenBank/DDBJ whole genome shotgun (WGS) entry which is preliminary data.</text>
</comment>
<organism evidence="1 2">
    <name type="scientific">Trifolium pratense</name>
    <name type="common">Red clover</name>
    <dbReference type="NCBI Taxonomy" id="57577"/>
    <lineage>
        <taxon>Eukaryota</taxon>
        <taxon>Viridiplantae</taxon>
        <taxon>Streptophyta</taxon>
        <taxon>Embryophyta</taxon>
        <taxon>Tracheophyta</taxon>
        <taxon>Spermatophyta</taxon>
        <taxon>Magnoliopsida</taxon>
        <taxon>eudicotyledons</taxon>
        <taxon>Gunneridae</taxon>
        <taxon>Pentapetalae</taxon>
        <taxon>rosids</taxon>
        <taxon>fabids</taxon>
        <taxon>Fabales</taxon>
        <taxon>Fabaceae</taxon>
        <taxon>Papilionoideae</taxon>
        <taxon>50 kb inversion clade</taxon>
        <taxon>NPAAA clade</taxon>
        <taxon>Hologalegina</taxon>
        <taxon>IRL clade</taxon>
        <taxon>Trifolieae</taxon>
        <taxon>Trifolium</taxon>
    </lineage>
</organism>
<gene>
    <name evidence="1" type="ORF">MILVUS5_LOCUS24086</name>
</gene>